<dbReference type="EMBL" id="WWHY01000001">
    <property type="protein sequence ID" value="MYR32825.1"/>
    <property type="molecule type" value="Genomic_DNA"/>
</dbReference>
<evidence type="ECO:0000313" key="3">
    <source>
        <dbReference type="Proteomes" id="UP000467124"/>
    </source>
</evidence>
<dbReference type="GO" id="GO:0004519">
    <property type="term" value="F:endonuclease activity"/>
    <property type="evidence" value="ECO:0007669"/>
    <property type="project" value="UniProtKB-KW"/>
</dbReference>
<protein>
    <submittedName>
        <fullName evidence="2">HNH endonuclease</fullName>
    </submittedName>
</protein>
<reference evidence="2 3" key="1">
    <citation type="journal article" date="2019" name="Nat. Commun.">
        <title>The antimicrobial potential of Streptomyces from insect microbiomes.</title>
        <authorList>
            <person name="Chevrette M.G."/>
            <person name="Carlson C.M."/>
            <person name="Ortega H.E."/>
            <person name="Thomas C."/>
            <person name="Ananiev G.E."/>
            <person name="Barns K.J."/>
            <person name="Book A.J."/>
            <person name="Cagnazzo J."/>
            <person name="Carlos C."/>
            <person name="Flanigan W."/>
            <person name="Grubbs K.J."/>
            <person name="Horn H.A."/>
            <person name="Hoffmann F.M."/>
            <person name="Klassen J.L."/>
            <person name="Knack J.J."/>
            <person name="Lewin G.R."/>
            <person name="McDonald B.R."/>
            <person name="Muller L."/>
            <person name="Melo W.G.P."/>
            <person name="Pinto-Tomas A.A."/>
            <person name="Schmitz A."/>
            <person name="Wendt-Pienkowski E."/>
            <person name="Wildman S."/>
            <person name="Zhao M."/>
            <person name="Zhang F."/>
            <person name="Bugni T.S."/>
            <person name="Andes D.R."/>
            <person name="Pupo M.T."/>
            <person name="Currie C.R."/>
        </authorList>
    </citation>
    <scope>NUCLEOTIDE SEQUENCE [LARGE SCALE GENOMIC DNA]</scope>
    <source>
        <strain evidence="2 3">SID5840</strain>
    </source>
</reference>
<proteinExistence type="predicted"/>
<dbReference type="InterPro" id="IPR002711">
    <property type="entry name" value="HNH"/>
</dbReference>
<evidence type="ECO:0000313" key="2">
    <source>
        <dbReference type="EMBL" id="MYR32825.1"/>
    </source>
</evidence>
<evidence type="ECO:0000259" key="1">
    <source>
        <dbReference type="SMART" id="SM00507"/>
    </source>
</evidence>
<sequence>MGPADITADAVLKAIAEYDELGREAFLDTYGFRLTSSYALAHDDRTYDPKAVFHAAHKYATGRLPYDSELPGGRADIEKRLRELGFEVRSTPSIPWAWDELILACDLLVEHGWKTLDTTRPEVIALSELLQRLPLHPREKRPVGFRSPNSVRLKTDNILNEHPDRDTKKTNGSARDAEIMWAFLDEPRRMRNAAENIRRGVRSGELAGLPAFEEEADEDISAPEGRLLIRKHYARERDRGLRKKKIDRTRAEGRPIACEACGFDFGATYGPRGKDYIEVHHVVPLHHIGESVTRLEDLALLCANCHRMIHVSRPWLTVDELRALLDR</sequence>
<dbReference type="Pfam" id="PF26345">
    <property type="entry name" value="ScoMcrA_N"/>
    <property type="match status" value="1"/>
</dbReference>
<gene>
    <name evidence="2" type="ORF">GTW20_11205</name>
</gene>
<dbReference type="SMART" id="SM00507">
    <property type="entry name" value="HNHc"/>
    <property type="match status" value="1"/>
</dbReference>
<keyword evidence="2" id="KW-0255">Endonuclease</keyword>
<accession>A0A7K2ISR0</accession>
<dbReference type="GO" id="GO:0003676">
    <property type="term" value="F:nucleic acid binding"/>
    <property type="evidence" value="ECO:0007669"/>
    <property type="project" value="InterPro"/>
</dbReference>
<dbReference type="AlphaFoldDB" id="A0A7K2ISR0"/>
<dbReference type="CDD" id="cd00085">
    <property type="entry name" value="HNHc"/>
    <property type="match status" value="1"/>
</dbReference>
<dbReference type="Pfam" id="PF01844">
    <property type="entry name" value="HNH"/>
    <property type="match status" value="1"/>
</dbReference>
<dbReference type="InterPro" id="IPR003615">
    <property type="entry name" value="HNH_nuc"/>
</dbReference>
<dbReference type="InterPro" id="IPR058807">
    <property type="entry name" value="ScoMcrA_N"/>
</dbReference>
<dbReference type="Gene3D" id="1.10.30.50">
    <property type="match status" value="1"/>
</dbReference>
<dbReference type="GO" id="GO:0008270">
    <property type="term" value="F:zinc ion binding"/>
    <property type="evidence" value="ECO:0007669"/>
    <property type="project" value="InterPro"/>
</dbReference>
<dbReference type="RefSeq" id="WP_161110912.1">
    <property type="nucleotide sequence ID" value="NZ_JBEXQO010000021.1"/>
</dbReference>
<name>A0A7K2ISR0_9ACTN</name>
<feature type="domain" description="HNH nuclease" evidence="1">
    <location>
        <begin position="246"/>
        <end position="307"/>
    </location>
</feature>
<organism evidence="2 3">
    <name type="scientific">Nocardiopsis alba</name>
    <dbReference type="NCBI Taxonomy" id="53437"/>
    <lineage>
        <taxon>Bacteria</taxon>
        <taxon>Bacillati</taxon>
        <taxon>Actinomycetota</taxon>
        <taxon>Actinomycetes</taxon>
        <taxon>Streptosporangiales</taxon>
        <taxon>Nocardiopsidaceae</taxon>
        <taxon>Nocardiopsis</taxon>
    </lineage>
</organism>
<keyword evidence="2" id="KW-0378">Hydrolase</keyword>
<keyword evidence="2" id="KW-0540">Nuclease</keyword>
<dbReference type="Proteomes" id="UP000467124">
    <property type="component" value="Unassembled WGS sequence"/>
</dbReference>
<comment type="caution">
    <text evidence="2">The sequence shown here is derived from an EMBL/GenBank/DDBJ whole genome shotgun (WGS) entry which is preliminary data.</text>
</comment>